<evidence type="ECO:0000313" key="2">
    <source>
        <dbReference type="EMBL" id="MBO0950165.1"/>
    </source>
</evidence>
<protein>
    <recommendedName>
        <fullName evidence="1">Bacterial alpha-2-macroglobulin MG10 domain-containing protein</fullName>
    </recommendedName>
</protein>
<keyword evidence="3" id="KW-1185">Reference proteome</keyword>
<comment type="caution">
    <text evidence="2">The sequence shown here is derived from an EMBL/GenBank/DDBJ whole genome shotgun (WGS) entry which is preliminary data.</text>
</comment>
<name>A0ABS3JJJ9_9BACT</name>
<reference evidence="2 3" key="1">
    <citation type="submission" date="2021-03" db="EMBL/GenBank/DDBJ databases">
        <title>Fibrella sp. HMF5405 genome sequencing and assembly.</title>
        <authorList>
            <person name="Kang H."/>
            <person name="Kim H."/>
            <person name="Bae S."/>
            <person name="Joh K."/>
        </authorList>
    </citation>
    <scope>NUCLEOTIDE SEQUENCE [LARGE SCALE GENOMIC DNA]</scope>
    <source>
        <strain evidence="2 3">HMF5405</strain>
    </source>
</reference>
<feature type="domain" description="Bacterial alpha-2-macroglobulin MG10" evidence="1">
    <location>
        <begin position="3"/>
        <end position="53"/>
    </location>
</feature>
<evidence type="ECO:0000313" key="3">
    <source>
        <dbReference type="Proteomes" id="UP000664628"/>
    </source>
</evidence>
<proteinExistence type="predicted"/>
<evidence type="ECO:0000259" key="1">
    <source>
        <dbReference type="Pfam" id="PF17973"/>
    </source>
</evidence>
<dbReference type="Pfam" id="PF17973">
    <property type="entry name" value="bMG10"/>
    <property type="match status" value="1"/>
</dbReference>
<dbReference type="Proteomes" id="UP000664628">
    <property type="component" value="Unassembled WGS sequence"/>
</dbReference>
<dbReference type="InterPro" id="IPR041246">
    <property type="entry name" value="Bact_MG10"/>
</dbReference>
<accession>A0ABS3JJJ9</accession>
<gene>
    <name evidence="2" type="ORF">J2I46_16340</name>
</gene>
<dbReference type="EMBL" id="JAFMYW010000004">
    <property type="protein sequence ID" value="MBO0950165.1"/>
    <property type="molecule type" value="Genomic_DNA"/>
</dbReference>
<organism evidence="2 3">
    <name type="scientific">Fibrella forsythiae</name>
    <dbReference type="NCBI Taxonomy" id="2817061"/>
    <lineage>
        <taxon>Bacteria</taxon>
        <taxon>Pseudomonadati</taxon>
        <taxon>Bacteroidota</taxon>
        <taxon>Cytophagia</taxon>
        <taxon>Cytophagales</taxon>
        <taxon>Spirosomataceae</taxon>
        <taxon>Fibrella</taxon>
    </lineage>
</organism>
<sequence length="66" mass="7437">MPVDYFYIRDDRVNYYLSVGGSETKTVYYMVRAVSKGRFIVGPASADAMYNPELRSYNGAGKVVVE</sequence>
<dbReference type="RefSeq" id="WP_207330101.1">
    <property type="nucleotide sequence ID" value="NZ_JAFMYW010000004.1"/>
</dbReference>